<dbReference type="EMBL" id="JAQMWT010000078">
    <property type="protein sequence ID" value="KAJ8611277.1"/>
    <property type="molecule type" value="Genomic_DNA"/>
</dbReference>
<dbReference type="GO" id="GO:0005743">
    <property type="term" value="C:mitochondrial inner membrane"/>
    <property type="evidence" value="ECO:0007669"/>
    <property type="project" value="UniProtKB-SubCell"/>
</dbReference>
<keyword evidence="4" id="KW-1133">Transmembrane helix</keyword>
<feature type="domain" description="Peptidase S26" evidence="5">
    <location>
        <begin position="273"/>
        <end position="449"/>
    </location>
</feature>
<evidence type="ECO:0000256" key="2">
    <source>
        <dbReference type="ARBA" id="ARBA00022801"/>
    </source>
</evidence>
<dbReference type="Gene3D" id="2.10.109.10">
    <property type="entry name" value="Umud Fragment, subunit A"/>
    <property type="match status" value="1"/>
</dbReference>
<evidence type="ECO:0000313" key="6">
    <source>
        <dbReference type="EMBL" id="KAJ8611277.1"/>
    </source>
</evidence>
<dbReference type="NCBIfam" id="TIGR02227">
    <property type="entry name" value="sigpep_I_bact"/>
    <property type="match status" value="1"/>
</dbReference>
<keyword evidence="4" id="KW-0645">Protease</keyword>
<dbReference type="InterPro" id="IPR019533">
    <property type="entry name" value="Peptidase_S26"/>
</dbReference>
<organism evidence="6 7">
    <name type="scientific">Chrysophaeum taylorii</name>
    <dbReference type="NCBI Taxonomy" id="2483200"/>
    <lineage>
        <taxon>Eukaryota</taxon>
        <taxon>Sar</taxon>
        <taxon>Stramenopiles</taxon>
        <taxon>Ochrophyta</taxon>
        <taxon>Pelagophyceae</taxon>
        <taxon>Pelagomonadales</taxon>
        <taxon>Pelagomonadaceae</taxon>
        <taxon>Chrysophaeum</taxon>
    </lineage>
</organism>
<keyword evidence="7" id="KW-1185">Reference proteome</keyword>
<name>A0AAD7UL84_9STRA</name>
<accession>A0AAD7UL84</accession>
<dbReference type="GO" id="GO:0004252">
    <property type="term" value="F:serine-type endopeptidase activity"/>
    <property type="evidence" value="ECO:0007669"/>
    <property type="project" value="InterPro"/>
</dbReference>
<feature type="transmembrane region" description="Helical" evidence="4">
    <location>
        <begin position="262"/>
        <end position="292"/>
    </location>
</feature>
<dbReference type="InterPro" id="IPR019757">
    <property type="entry name" value="Pept_S26A_signal_pept_1_Lys-AS"/>
</dbReference>
<evidence type="ECO:0000313" key="7">
    <source>
        <dbReference type="Proteomes" id="UP001230188"/>
    </source>
</evidence>
<feature type="active site" evidence="3">
    <location>
        <position position="355"/>
    </location>
</feature>
<dbReference type="PANTHER" id="PTHR43390:SF1">
    <property type="entry name" value="CHLOROPLAST PROCESSING PEPTIDASE"/>
    <property type="match status" value="1"/>
</dbReference>
<reference evidence="6" key="1">
    <citation type="submission" date="2023-01" db="EMBL/GenBank/DDBJ databases">
        <title>Metagenome sequencing of chrysophaentin producing Chrysophaeum taylorii.</title>
        <authorList>
            <person name="Davison J."/>
            <person name="Bewley C."/>
        </authorList>
    </citation>
    <scope>NUCLEOTIDE SEQUENCE</scope>
    <source>
        <strain evidence="6">NIES-1699</strain>
    </source>
</reference>
<gene>
    <name evidence="6" type="ORF">CTAYLR_004145</name>
</gene>
<keyword evidence="2 4" id="KW-0378">Hydrolase</keyword>
<protein>
    <recommendedName>
        <fullName evidence="4">Mitochondrial inner membrane protease subunit</fullName>
        <ecNumber evidence="4">3.4.21.-</ecNumber>
    </recommendedName>
</protein>
<dbReference type="Pfam" id="PF10502">
    <property type="entry name" value="Peptidase_S26"/>
    <property type="match status" value="1"/>
</dbReference>
<dbReference type="GO" id="GO:0006465">
    <property type="term" value="P:signal peptide processing"/>
    <property type="evidence" value="ECO:0007669"/>
    <property type="project" value="InterPro"/>
</dbReference>
<sequence>MLWWVPSVCALVPRTRELSVVFRNVVRVADYKTGECVVGECEGEEWCVRLYPNGRRSRPGERGRAGIFVERRAQERVAATFVVSLLGQKKVLEGRKIDVEGRGGAQFVGEGETVEPSLGRVTEAGCYLVVPRLLEAGFVDTNGNVRARLNITEGYKMGKLMSSNWTWLDARRGGLHVGAQFVPVWRDLAERRHLGALGCYGGVDYQIERITRAGDDVFDCVEGSTLHVRPAYPLVRRLERVWPVQIPEQRISLALRPRTYTAIFAATSAFGAILTLAFSAFLAASVFSIAVVPTLSMVPAIRPGEVLVIEKLSASRIPPRRNEVLLFSPPPALRALSPPKPSGRDLFLKRDLYVKRVVALPGDKVDLDPVSLAVVVNSRRPRPDNQVPICHDLQARDLLTKLRSRDDARVPNFPLIVPAGSVFVVGDCADVSVDSRFWGPLSNDYVVARPLFLPRRDPADFSVLD</sequence>
<dbReference type="AlphaFoldDB" id="A0AAD7UL84"/>
<evidence type="ECO:0000256" key="3">
    <source>
        <dbReference type="PIRSR" id="PIRSR600223-1"/>
    </source>
</evidence>
<comment type="similarity">
    <text evidence="1 4">Belongs to the peptidase S26 family.</text>
</comment>
<proteinExistence type="inferred from homology"/>
<keyword evidence="4" id="KW-0472">Membrane</keyword>
<dbReference type="InterPro" id="IPR036286">
    <property type="entry name" value="LexA/Signal_pep-like_sf"/>
</dbReference>
<dbReference type="PRINTS" id="PR00727">
    <property type="entry name" value="LEADERPTASE"/>
</dbReference>
<keyword evidence="4" id="KW-0999">Mitochondrion inner membrane</keyword>
<dbReference type="PANTHER" id="PTHR43390">
    <property type="entry name" value="SIGNAL PEPTIDASE I"/>
    <property type="match status" value="1"/>
</dbReference>
<feature type="active site" evidence="3">
    <location>
        <position position="296"/>
    </location>
</feature>
<dbReference type="SUPFAM" id="SSF51306">
    <property type="entry name" value="LexA/Signal peptidase"/>
    <property type="match status" value="1"/>
</dbReference>
<comment type="subcellular location">
    <subcellularLocation>
        <location evidence="4">Mitochondrion inner membrane</location>
    </subcellularLocation>
</comment>
<dbReference type="PROSITE" id="PS00760">
    <property type="entry name" value="SPASE_I_2"/>
    <property type="match status" value="1"/>
</dbReference>
<dbReference type="EC" id="3.4.21.-" evidence="4"/>
<evidence type="ECO:0000259" key="5">
    <source>
        <dbReference type="Pfam" id="PF10502"/>
    </source>
</evidence>
<keyword evidence="4" id="KW-0496">Mitochondrion</keyword>
<dbReference type="CDD" id="cd06530">
    <property type="entry name" value="S26_SPase_I"/>
    <property type="match status" value="1"/>
</dbReference>
<dbReference type="InterPro" id="IPR000223">
    <property type="entry name" value="Pept_S26A_signal_pept_1"/>
</dbReference>
<dbReference type="Proteomes" id="UP001230188">
    <property type="component" value="Unassembled WGS sequence"/>
</dbReference>
<comment type="caution">
    <text evidence="6">The sequence shown here is derived from an EMBL/GenBank/DDBJ whole genome shotgun (WGS) entry which is preliminary data.</text>
</comment>
<evidence type="ECO:0000256" key="1">
    <source>
        <dbReference type="ARBA" id="ARBA00009370"/>
    </source>
</evidence>
<evidence type="ECO:0000256" key="4">
    <source>
        <dbReference type="RuleBase" id="RU362041"/>
    </source>
</evidence>
<keyword evidence="4" id="KW-0812">Transmembrane</keyword>